<protein>
    <recommendedName>
        <fullName evidence="1">non-specific serine/threonine protein kinase</fullName>
        <ecNumber evidence="1">2.7.11.1</ecNumber>
    </recommendedName>
</protein>
<dbReference type="Proteomes" id="UP001296104">
    <property type="component" value="Unassembled WGS sequence"/>
</dbReference>
<dbReference type="SMART" id="SM00220">
    <property type="entry name" value="S_TKc"/>
    <property type="match status" value="1"/>
</dbReference>
<accession>A0AAI8Z6K3</accession>
<feature type="domain" description="Protein kinase" evidence="10">
    <location>
        <begin position="1"/>
        <end position="377"/>
    </location>
</feature>
<dbReference type="EC" id="2.7.11.1" evidence="1"/>
<feature type="compositionally biased region" description="Low complexity" evidence="9">
    <location>
        <begin position="226"/>
        <end position="237"/>
    </location>
</feature>
<dbReference type="Gene3D" id="1.10.510.10">
    <property type="entry name" value="Transferase(Phosphotransferase) domain 1"/>
    <property type="match status" value="1"/>
</dbReference>
<evidence type="ECO:0000256" key="3">
    <source>
        <dbReference type="ARBA" id="ARBA00022679"/>
    </source>
</evidence>
<evidence type="ECO:0000256" key="6">
    <source>
        <dbReference type="ARBA" id="ARBA00022840"/>
    </source>
</evidence>
<reference evidence="11" key="1">
    <citation type="submission" date="2023-11" db="EMBL/GenBank/DDBJ databases">
        <authorList>
            <person name="Alioto T."/>
            <person name="Alioto T."/>
            <person name="Gomez Garrido J."/>
        </authorList>
    </citation>
    <scope>NUCLEOTIDE SEQUENCE</scope>
</reference>
<evidence type="ECO:0000256" key="5">
    <source>
        <dbReference type="ARBA" id="ARBA00022777"/>
    </source>
</evidence>
<dbReference type="PANTHER" id="PTHR43671">
    <property type="entry name" value="SERINE/THREONINE-PROTEIN KINASE NEK"/>
    <property type="match status" value="1"/>
</dbReference>
<keyword evidence="12" id="KW-1185">Reference proteome</keyword>
<dbReference type="InterPro" id="IPR011009">
    <property type="entry name" value="Kinase-like_dom_sf"/>
</dbReference>
<feature type="region of interest" description="Disordered" evidence="9">
    <location>
        <begin position="544"/>
        <end position="575"/>
    </location>
</feature>
<evidence type="ECO:0000256" key="1">
    <source>
        <dbReference type="ARBA" id="ARBA00012513"/>
    </source>
</evidence>
<keyword evidence="2" id="KW-0723">Serine/threonine-protein kinase</keyword>
<sequence>MFPSARRQNMPFVEESPAFQGRLNRRYIKFKIADGYALSEQLQGRTLFRKELTFHPPRVGNDLCQEARDEVRMLNIINGMHHPNIARMLFAFEEQDPLNQRISIVFRFNEFDLGRGILYRPVQQSAQILSRFDNAMQPPVPLEGILDHGLWKAMLGIVDAVKSLHEFHHPDIRPDRGDVIHAQHFDIKPANILVEIRNQRPAKLLLADFGRARLDEHPASQTTGQADAPATYDYAPPEADPSEEPSTGEIIMRRNYDVWSLGCVLLEVLVHLQTADAVGFLNARGRESRENHQDAAFWYRDQRHIPHLRSATETKLKALERGPQSNVERVAWCIRNMLSPDEAKRREWRIKHCLEALQPVERHSWKTMISTSKRALLDPELADMTTLCWGRNFQRSLPCNLFYFRDRTPSDTDEAILVAEIYDQPWNGKGLIKEEKIALIPFFEDRTLLSTPQSTIGTLSVAFHHLHGGEMLFHFQRVAEYLKFFAVLSHQQVALGSSSAGLDIRCQACELHIRRPPLPSRIESMGASRVQLWSTYDKRGYHQRFESQQSQLQPASASESGSSSSQRGSIAVAGDARSLPAAQNSRFKLALFTMASNSPSRAANTGMRAIIVELDRENIQLDSRAGDSRKVSFSRAGEHASFPVAVLEPSVKVASPSGPDEQYPGIPMSPAQLNELIRESKTRLKRLEIEFPERSVDRTNLLALLEHYRVF</sequence>
<feature type="compositionally biased region" description="Low complexity" evidence="9">
    <location>
        <begin position="546"/>
        <end position="573"/>
    </location>
</feature>
<evidence type="ECO:0000256" key="9">
    <source>
        <dbReference type="SAM" id="MobiDB-lite"/>
    </source>
</evidence>
<evidence type="ECO:0000313" key="11">
    <source>
        <dbReference type="EMBL" id="CAK4033311.1"/>
    </source>
</evidence>
<name>A0AAI8Z6K3_9PEZI</name>
<evidence type="ECO:0000313" key="12">
    <source>
        <dbReference type="Proteomes" id="UP001296104"/>
    </source>
</evidence>
<dbReference type="SUPFAM" id="SSF56112">
    <property type="entry name" value="Protein kinase-like (PK-like)"/>
    <property type="match status" value="1"/>
</dbReference>
<dbReference type="Pfam" id="PF00069">
    <property type="entry name" value="Pkinase"/>
    <property type="match status" value="1"/>
</dbReference>
<proteinExistence type="predicted"/>
<dbReference type="InterPro" id="IPR000719">
    <property type="entry name" value="Prot_kinase_dom"/>
</dbReference>
<keyword evidence="3" id="KW-0808">Transferase</keyword>
<gene>
    <name evidence="11" type="ORF">LECACI_7A008469</name>
</gene>
<organism evidence="11 12">
    <name type="scientific">Lecanosticta acicola</name>
    <dbReference type="NCBI Taxonomy" id="111012"/>
    <lineage>
        <taxon>Eukaryota</taxon>
        <taxon>Fungi</taxon>
        <taxon>Dikarya</taxon>
        <taxon>Ascomycota</taxon>
        <taxon>Pezizomycotina</taxon>
        <taxon>Dothideomycetes</taxon>
        <taxon>Dothideomycetidae</taxon>
        <taxon>Mycosphaerellales</taxon>
        <taxon>Mycosphaerellaceae</taxon>
        <taxon>Lecanosticta</taxon>
    </lineage>
</organism>
<comment type="catalytic activity">
    <reaction evidence="8">
        <text>L-seryl-[protein] + ATP = O-phospho-L-seryl-[protein] + ADP + H(+)</text>
        <dbReference type="Rhea" id="RHEA:17989"/>
        <dbReference type="Rhea" id="RHEA-COMP:9863"/>
        <dbReference type="Rhea" id="RHEA-COMP:11604"/>
        <dbReference type="ChEBI" id="CHEBI:15378"/>
        <dbReference type="ChEBI" id="CHEBI:29999"/>
        <dbReference type="ChEBI" id="CHEBI:30616"/>
        <dbReference type="ChEBI" id="CHEBI:83421"/>
        <dbReference type="ChEBI" id="CHEBI:456216"/>
        <dbReference type="EC" id="2.7.11.1"/>
    </reaction>
</comment>
<keyword evidence="5 11" id="KW-0418">Kinase</keyword>
<dbReference type="AlphaFoldDB" id="A0AAI8Z6K3"/>
<keyword evidence="6" id="KW-0067">ATP-binding</keyword>
<keyword evidence="4" id="KW-0547">Nucleotide-binding</keyword>
<evidence type="ECO:0000256" key="4">
    <source>
        <dbReference type="ARBA" id="ARBA00022741"/>
    </source>
</evidence>
<dbReference type="PROSITE" id="PS50011">
    <property type="entry name" value="PROTEIN_KINASE_DOM"/>
    <property type="match status" value="1"/>
</dbReference>
<evidence type="ECO:0000256" key="7">
    <source>
        <dbReference type="ARBA" id="ARBA00047899"/>
    </source>
</evidence>
<comment type="catalytic activity">
    <reaction evidence="7">
        <text>L-threonyl-[protein] + ATP = O-phospho-L-threonyl-[protein] + ADP + H(+)</text>
        <dbReference type="Rhea" id="RHEA:46608"/>
        <dbReference type="Rhea" id="RHEA-COMP:11060"/>
        <dbReference type="Rhea" id="RHEA-COMP:11605"/>
        <dbReference type="ChEBI" id="CHEBI:15378"/>
        <dbReference type="ChEBI" id="CHEBI:30013"/>
        <dbReference type="ChEBI" id="CHEBI:30616"/>
        <dbReference type="ChEBI" id="CHEBI:61977"/>
        <dbReference type="ChEBI" id="CHEBI:456216"/>
        <dbReference type="EC" id="2.7.11.1"/>
    </reaction>
</comment>
<dbReference type="InterPro" id="IPR050660">
    <property type="entry name" value="NEK_Ser/Thr_kinase"/>
</dbReference>
<dbReference type="EMBL" id="CAVMBE010000083">
    <property type="protein sequence ID" value="CAK4033311.1"/>
    <property type="molecule type" value="Genomic_DNA"/>
</dbReference>
<evidence type="ECO:0000256" key="2">
    <source>
        <dbReference type="ARBA" id="ARBA00022527"/>
    </source>
</evidence>
<dbReference type="PANTHER" id="PTHR43671:SF98">
    <property type="entry name" value="SERINE_THREONINE-PROTEIN KINASE NEK11"/>
    <property type="match status" value="1"/>
</dbReference>
<evidence type="ECO:0000259" key="10">
    <source>
        <dbReference type="PROSITE" id="PS50011"/>
    </source>
</evidence>
<dbReference type="GO" id="GO:0005524">
    <property type="term" value="F:ATP binding"/>
    <property type="evidence" value="ECO:0007669"/>
    <property type="project" value="UniProtKB-KW"/>
</dbReference>
<feature type="region of interest" description="Disordered" evidence="9">
    <location>
        <begin position="217"/>
        <end position="246"/>
    </location>
</feature>
<dbReference type="GO" id="GO:0004674">
    <property type="term" value="F:protein serine/threonine kinase activity"/>
    <property type="evidence" value="ECO:0007669"/>
    <property type="project" value="UniProtKB-KW"/>
</dbReference>
<comment type="caution">
    <text evidence="11">The sequence shown here is derived from an EMBL/GenBank/DDBJ whole genome shotgun (WGS) entry which is preliminary data.</text>
</comment>
<evidence type="ECO:0000256" key="8">
    <source>
        <dbReference type="ARBA" id="ARBA00048679"/>
    </source>
</evidence>
<dbReference type="GO" id="GO:0005634">
    <property type="term" value="C:nucleus"/>
    <property type="evidence" value="ECO:0007669"/>
    <property type="project" value="TreeGrafter"/>
</dbReference>